<dbReference type="EMBL" id="BPVZ01000156">
    <property type="protein sequence ID" value="GKV42181.1"/>
    <property type="molecule type" value="Genomic_DNA"/>
</dbReference>
<keyword evidence="2" id="KW-1185">Reference proteome</keyword>
<comment type="caution">
    <text evidence="1">The sequence shown here is derived from an EMBL/GenBank/DDBJ whole genome shotgun (WGS) entry which is preliminary data.</text>
</comment>
<evidence type="ECO:0000313" key="1">
    <source>
        <dbReference type="EMBL" id="GKV42181.1"/>
    </source>
</evidence>
<sequence>MMIVLLKEFAEEKKEPSQADSPTWKIGKEAWIFPFFSCPKTRFELRNLPPYRENPDLLCSSSSPPAALALWGVICSSFCP</sequence>
<gene>
    <name evidence="1" type="ORF">SLEP1_g49618</name>
</gene>
<dbReference type="Proteomes" id="UP001054252">
    <property type="component" value="Unassembled WGS sequence"/>
</dbReference>
<evidence type="ECO:0000313" key="2">
    <source>
        <dbReference type="Proteomes" id="UP001054252"/>
    </source>
</evidence>
<proteinExistence type="predicted"/>
<organism evidence="1 2">
    <name type="scientific">Rubroshorea leprosula</name>
    <dbReference type="NCBI Taxonomy" id="152421"/>
    <lineage>
        <taxon>Eukaryota</taxon>
        <taxon>Viridiplantae</taxon>
        <taxon>Streptophyta</taxon>
        <taxon>Embryophyta</taxon>
        <taxon>Tracheophyta</taxon>
        <taxon>Spermatophyta</taxon>
        <taxon>Magnoliopsida</taxon>
        <taxon>eudicotyledons</taxon>
        <taxon>Gunneridae</taxon>
        <taxon>Pentapetalae</taxon>
        <taxon>rosids</taxon>
        <taxon>malvids</taxon>
        <taxon>Malvales</taxon>
        <taxon>Dipterocarpaceae</taxon>
        <taxon>Rubroshorea</taxon>
    </lineage>
</organism>
<reference evidence="1 2" key="1">
    <citation type="journal article" date="2021" name="Commun. Biol.">
        <title>The genome of Shorea leprosula (Dipterocarpaceae) highlights the ecological relevance of drought in aseasonal tropical rainforests.</title>
        <authorList>
            <person name="Ng K.K.S."/>
            <person name="Kobayashi M.J."/>
            <person name="Fawcett J.A."/>
            <person name="Hatakeyama M."/>
            <person name="Paape T."/>
            <person name="Ng C.H."/>
            <person name="Ang C.C."/>
            <person name="Tnah L.H."/>
            <person name="Lee C.T."/>
            <person name="Nishiyama T."/>
            <person name="Sese J."/>
            <person name="O'Brien M.J."/>
            <person name="Copetti D."/>
            <person name="Mohd Noor M.I."/>
            <person name="Ong R.C."/>
            <person name="Putra M."/>
            <person name="Sireger I.Z."/>
            <person name="Indrioko S."/>
            <person name="Kosugi Y."/>
            <person name="Izuno A."/>
            <person name="Isagi Y."/>
            <person name="Lee S.L."/>
            <person name="Shimizu K.K."/>
        </authorList>
    </citation>
    <scope>NUCLEOTIDE SEQUENCE [LARGE SCALE GENOMIC DNA]</scope>
    <source>
        <strain evidence="1">214</strain>
    </source>
</reference>
<protein>
    <submittedName>
        <fullName evidence="1">Uncharacterized protein</fullName>
    </submittedName>
</protein>
<accession>A0AAV5LXP2</accession>
<dbReference type="AlphaFoldDB" id="A0AAV5LXP2"/>
<name>A0AAV5LXP2_9ROSI</name>